<keyword evidence="2" id="KW-1185">Reference proteome</keyword>
<gene>
    <name evidence="1" type="ORF">GCM10007890_09770</name>
</gene>
<dbReference type="AlphaFoldDB" id="A0AA37WPG7"/>
<evidence type="ECO:0000313" key="1">
    <source>
        <dbReference type="EMBL" id="GLS68965.1"/>
    </source>
</evidence>
<protein>
    <submittedName>
        <fullName evidence="1">Uncharacterized protein</fullName>
    </submittedName>
</protein>
<dbReference type="Proteomes" id="UP001157440">
    <property type="component" value="Unassembled WGS sequence"/>
</dbReference>
<evidence type="ECO:0000313" key="2">
    <source>
        <dbReference type="Proteomes" id="UP001157440"/>
    </source>
</evidence>
<proteinExistence type="predicted"/>
<reference evidence="2" key="1">
    <citation type="journal article" date="2019" name="Int. J. Syst. Evol. Microbiol.">
        <title>The Global Catalogue of Microorganisms (GCM) 10K type strain sequencing project: providing services to taxonomists for standard genome sequencing and annotation.</title>
        <authorList>
            <consortium name="The Broad Institute Genomics Platform"/>
            <consortium name="The Broad Institute Genome Sequencing Center for Infectious Disease"/>
            <person name="Wu L."/>
            <person name="Ma J."/>
        </authorList>
    </citation>
    <scope>NUCLEOTIDE SEQUENCE [LARGE SCALE GENOMIC DNA]</scope>
    <source>
        <strain evidence="2">NBRC 103632</strain>
    </source>
</reference>
<dbReference type="EMBL" id="BSPL01000009">
    <property type="protein sequence ID" value="GLS68965.1"/>
    <property type="molecule type" value="Genomic_DNA"/>
</dbReference>
<sequence>MHGLPKPVDDPAMRKLVALVQEQLPNSAHQARIYLLKQLHALEQEALETGADPGTLLSIRAAQSVVRRSDPLMGA</sequence>
<dbReference type="RefSeq" id="WP_238199070.1">
    <property type="nucleotide sequence ID" value="NZ_BPQZ01000031.1"/>
</dbReference>
<comment type="caution">
    <text evidence="1">The sequence shown here is derived from an EMBL/GenBank/DDBJ whole genome shotgun (WGS) entry which is preliminary data.</text>
</comment>
<accession>A0AA37WPG7</accession>
<name>A0AA37WPG7_9HYPH</name>
<organism evidence="1 2">
    <name type="scientific">Methylobacterium tardum</name>
    <dbReference type="NCBI Taxonomy" id="374432"/>
    <lineage>
        <taxon>Bacteria</taxon>
        <taxon>Pseudomonadati</taxon>
        <taxon>Pseudomonadota</taxon>
        <taxon>Alphaproteobacteria</taxon>
        <taxon>Hyphomicrobiales</taxon>
        <taxon>Methylobacteriaceae</taxon>
        <taxon>Methylobacterium</taxon>
    </lineage>
</organism>